<comment type="caution">
    <text evidence="1">The sequence shown here is derived from an EMBL/GenBank/DDBJ whole genome shotgun (WGS) entry which is preliminary data.</text>
</comment>
<name>A0A0F9QBF7_9ZZZZ</name>
<reference evidence="1" key="1">
    <citation type="journal article" date="2015" name="Nature">
        <title>Complex archaea that bridge the gap between prokaryotes and eukaryotes.</title>
        <authorList>
            <person name="Spang A."/>
            <person name="Saw J.H."/>
            <person name="Jorgensen S.L."/>
            <person name="Zaremba-Niedzwiedzka K."/>
            <person name="Martijn J."/>
            <person name="Lind A.E."/>
            <person name="van Eijk R."/>
            <person name="Schleper C."/>
            <person name="Guy L."/>
            <person name="Ettema T.J."/>
        </authorList>
    </citation>
    <scope>NUCLEOTIDE SEQUENCE</scope>
</reference>
<dbReference type="AlphaFoldDB" id="A0A0F9QBF7"/>
<organism evidence="1">
    <name type="scientific">marine sediment metagenome</name>
    <dbReference type="NCBI Taxonomy" id="412755"/>
    <lineage>
        <taxon>unclassified sequences</taxon>
        <taxon>metagenomes</taxon>
        <taxon>ecological metagenomes</taxon>
    </lineage>
</organism>
<accession>A0A0F9QBF7</accession>
<sequence>MSNFYLTRGVNNRVAEEENFAKFVLKSLRRHFNNDFSECDPEDAETNRESLKDGSRIFTVYNFNPDVKIWIITEAKPYRDRTTVLFPDEY</sequence>
<gene>
    <name evidence="1" type="ORF">LCGC14_0794190</name>
</gene>
<protein>
    <submittedName>
        <fullName evidence="1">Uncharacterized protein</fullName>
    </submittedName>
</protein>
<evidence type="ECO:0000313" key="1">
    <source>
        <dbReference type="EMBL" id="KKN34372.1"/>
    </source>
</evidence>
<dbReference type="EMBL" id="LAZR01002109">
    <property type="protein sequence ID" value="KKN34372.1"/>
    <property type="molecule type" value="Genomic_DNA"/>
</dbReference>
<proteinExistence type="predicted"/>